<organism evidence="2 3">
    <name type="scientific">Pilimelia columellifera subsp. columellifera</name>
    <dbReference type="NCBI Taxonomy" id="706583"/>
    <lineage>
        <taxon>Bacteria</taxon>
        <taxon>Bacillati</taxon>
        <taxon>Actinomycetota</taxon>
        <taxon>Actinomycetes</taxon>
        <taxon>Micromonosporales</taxon>
        <taxon>Micromonosporaceae</taxon>
        <taxon>Pilimelia</taxon>
    </lineage>
</organism>
<dbReference type="InterPro" id="IPR038020">
    <property type="entry name" value="MbtH-like_sf"/>
</dbReference>
<dbReference type="PANTHER" id="PTHR38444">
    <property type="entry name" value="ENTEROBACTIN BIOSYNTHESIS PROTEIN YBDZ"/>
    <property type="match status" value="1"/>
</dbReference>
<dbReference type="RefSeq" id="WP_344173756.1">
    <property type="nucleotide sequence ID" value="NZ_BAAARY010000018.1"/>
</dbReference>
<proteinExistence type="predicted"/>
<dbReference type="EMBL" id="BAAARY010000018">
    <property type="protein sequence ID" value="GAA2529676.1"/>
    <property type="molecule type" value="Genomic_DNA"/>
</dbReference>
<name>A0ABP6B1Z2_9ACTN</name>
<evidence type="ECO:0000313" key="3">
    <source>
        <dbReference type="Proteomes" id="UP001499978"/>
    </source>
</evidence>
<reference evidence="3" key="1">
    <citation type="journal article" date="2019" name="Int. J. Syst. Evol. Microbiol.">
        <title>The Global Catalogue of Microorganisms (GCM) 10K type strain sequencing project: providing services to taxonomists for standard genome sequencing and annotation.</title>
        <authorList>
            <consortium name="The Broad Institute Genomics Platform"/>
            <consortium name="The Broad Institute Genome Sequencing Center for Infectious Disease"/>
            <person name="Wu L."/>
            <person name="Ma J."/>
        </authorList>
    </citation>
    <scope>NUCLEOTIDE SEQUENCE [LARGE SCALE GENOMIC DNA]</scope>
    <source>
        <strain evidence="3">JCM 3367</strain>
    </source>
</reference>
<accession>A0ABP6B1Z2</accession>
<evidence type="ECO:0000313" key="2">
    <source>
        <dbReference type="EMBL" id="GAA2529676.1"/>
    </source>
</evidence>
<dbReference type="SMART" id="SM00923">
    <property type="entry name" value="MbtH"/>
    <property type="match status" value="1"/>
</dbReference>
<dbReference type="Gene3D" id="3.90.820.10">
    <property type="entry name" value="Structural Genomics, Unknown Function 30-nov-00 1gh9 Mol_id"/>
    <property type="match status" value="1"/>
</dbReference>
<comment type="caution">
    <text evidence="2">The sequence shown here is derived from an EMBL/GenBank/DDBJ whole genome shotgun (WGS) entry which is preliminary data.</text>
</comment>
<keyword evidence="3" id="KW-1185">Reference proteome</keyword>
<dbReference type="InterPro" id="IPR037407">
    <property type="entry name" value="MLP_fam"/>
</dbReference>
<dbReference type="Proteomes" id="UP001499978">
    <property type="component" value="Unassembled WGS sequence"/>
</dbReference>
<dbReference type="SUPFAM" id="SSF160582">
    <property type="entry name" value="MbtH-like"/>
    <property type="match status" value="1"/>
</dbReference>
<dbReference type="PANTHER" id="PTHR38444:SF1">
    <property type="entry name" value="ENTEROBACTIN BIOSYNTHESIS PROTEIN YBDZ"/>
    <property type="match status" value="1"/>
</dbReference>
<dbReference type="Pfam" id="PF03621">
    <property type="entry name" value="MbtH"/>
    <property type="match status" value="1"/>
</dbReference>
<feature type="domain" description="MbtH-like" evidence="1">
    <location>
        <begin position="3"/>
        <end position="53"/>
    </location>
</feature>
<gene>
    <name evidence="2" type="ORF">GCM10010201_31150</name>
</gene>
<protein>
    <submittedName>
        <fullName evidence="2">MbtH family protein</fullName>
    </submittedName>
</protein>
<evidence type="ECO:0000259" key="1">
    <source>
        <dbReference type="SMART" id="SM00923"/>
    </source>
</evidence>
<dbReference type="InterPro" id="IPR005153">
    <property type="entry name" value="MbtH-like_dom"/>
</dbReference>
<sequence length="67" mass="7540">MPHAFDDGGTSFLVLFNRTGQYSLWPAFAVRPPPRTVVNGRSSRATCLAYVEHHWIDLRPEGLGTLR</sequence>